<accession>A0A977XCM2</accession>
<keyword evidence="1" id="KW-1133">Transmembrane helix</keyword>
<dbReference type="AlphaFoldDB" id="A0A977XCM2"/>
<sequence length="155" mass="17381">MCHKTTGVSPLPVKLAKITVIVIFFFFAECAAGSCLSYGHACWGAHGKRGGSSHTQQEPPNVNKDASLILAKLLQPIDLRYASDRDMQMPTNQQLFSDAQIEAELLKGQDDFRNLQDGYLNDENVLADDMYPLQRTHSRRVRATKALEKRSTRMI</sequence>
<protein>
    <submittedName>
        <fullName evidence="2">CCHamide 1</fullName>
    </submittedName>
</protein>
<feature type="transmembrane region" description="Helical" evidence="1">
    <location>
        <begin position="18"/>
        <end position="39"/>
    </location>
</feature>
<keyword evidence="1" id="KW-0472">Membrane</keyword>
<organism evidence="2">
    <name type="scientific">Zophobas atratus</name>
    <name type="common">Giant mealworm beetle</name>
    <name type="synonym">Zophobas rugipes</name>
    <dbReference type="NCBI Taxonomy" id="7074"/>
    <lineage>
        <taxon>Eukaryota</taxon>
        <taxon>Metazoa</taxon>
        <taxon>Ecdysozoa</taxon>
        <taxon>Arthropoda</taxon>
        <taxon>Hexapoda</taxon>
        <taxon>Insecta</taxon>
        <taxon>Pterygota</taxon>
        <taxon>Neoptera</taxon>
        <taxon>Endopterygota</taxon>
        <taxon>Coleoptera</taxon>
        <taxon>Polyphaga</taxon>
        <taxon>Cucujiformia</taxon>
        <taxon>Tenebrionidae</taxon>
        <taxon>Zophobas</taxon>
    </lineage>
</organism>
<keyword evidence="1" id="KW-0812">Transmembrane</keyword>
<reference evidence="2" key="1">
    <citation type="journal article" date="2022" name="J. Proteome Res.">
        <title>Neuropeptidomes of Tenebrio molitor L. and Zophobas atratus Fab. (Coleoptera, Polyphaga: Tenebrionidae).</title>
        <authorList>
            <person name="Marciniak P."/>
            <person name="Pacholska-Bogalska J."/>
            <person name="Ragionieri L."/>
        </authorList>
    </citation>
    <scope>NUCLEOTIDE SEQUENCE</scope>
    <source>
        <strain evidence="2">DN84080_c0_g1_i1</strain>
    </source>
</reference>
<evidence type="ECO:0000313" key="2">
    <source>
        <dbReference type="EMBL" id="UXO98071.1"/>
    </source>
</evidence>
<name>A0A977XCM2_ZOPAT</name>
<evidence type="ECO:0000256" key="1">
    <source>
        <dbReference type="SAM" id="Phobius"/>
    </source>
</evidence>
<proteinExistence type="evidence at transcript level"/>
<dbReference type="EMBL" id="ON155933">
    <property type="protein sequence ID" value="UXO98071.1"/>
    <property type="molecule type" value="mRNA"/>
</dbReference>